<comment type="subcellular location">
    <subcellularLocation>
        <location evidence="1">Cell membrane</location>
        <topology evidence="1">Multi-pass membrane protein</topology>
    </subcellularLocation>
</comment>
<feature type="transmembrane region" description="Helical" evidence="6">
    <location>
        <begin position="176"/>
        <end position="201"/>
    </location>
</feature>
<accession>A0A1B7ZCG7</accession>
<dbReference type="InterPro" id="IPR050833">
    <property type="entry name" value="Poly_Biosynth_Transport"/>
</dbReference>
<dbReference type="AlphaFoldDB" id="A0A1B7ZCG7"/>
<keyword evidence="8" id="KW-1185">Reference proteome</keyword>
<dbReference type="GO" id="GO:0005886">
    <property type="term" value="C:plasma membrane"/>
    <property type="evidence" value="ECO:0007669"/>
    <property type="project" value="UniProtKB-SubCell"/>
</dbReference>
<dbReference type="PANTHER" id="PTHR30250">
    <property type="entry name" value="PST FAMILY PREDICTED COLANIC ACID TRANSPORTER"/>
    <property type="match status" value="1"/>
</dbReference>
<name>A0A1B7ZCG7_9FLAO</name>
<feature type="transmembrane region" description="Helical" evidence="6">
    <location>
        <begin position="387"/>
        <end position="408"/>
    </location>
</feature>
<evidence type="ECO:0000313" key="8">
    <source>
        <dbReference type="Proteomes" id="UP000092164"/>
    </source>
</evidence>
<feature type="transmembrane region" description="Helical" evidence="6">
    <location>
        <begin position="291"/>
        <end position="313"/>
    </location>
</feature>
<reference evidence="8" key="1">
    <citation type="submission" date="2016-06" db="EMBL/GenBank/DDBJ databases">
        <authorList>
            <person name="Zhan P."/>
        </authorList>
    </citation>
    <scope>NUCLEOTIDE SEQUENCE [LARGE SCALE GENOMIC DNA]</scope>
    <source>
        <strain evidence="8">T28</strain>
    </source>
</reference>
<feature type="transmembrane region" description="Helical" evidence="6">
    <location>
        <begin position="363"/>
        <end position="381"/>
    </location>
</feature>
<evidence type="ECO:0000256" key="6">
    <source>
        <dbReference type="SAM" id="Phobius"/>
    </source>
</evidence>
<evidence type="ECO:0000256" key="4">
    <source>
        <dbReference type="ARBA" id="ARBA00022989"/>
    </source>
</evidence>
<keyword evidence="2" id="KW-1003">Cell membrane</keyword>
<feature type="transmembrane region" description="Helical" evidence="6">
    <location>
        <begin position="119"/>
        <end position="138"/>
    </location>
</feature>
<dbReference type="EMBL" id="LZFP01000007">
    <property type="protein sequence ID" value="OBR40575.1"/>
    <property type="molecule type" value="Genomic_DNA"/>
</dbReference>
<feature type="transmembrane region" description="Helical" evidence="6">
    <location>
        <begin position="250"/>
        <end position="279"/>
    </location>
</feature>
<dbReference type="KEGG" id="mart:BTR34_12140"/>
<feature type="transmembrane region" description="Helical" evidence="6">
    <location>
        <begin position="333"/>
        <end position="356"/>
    </location>
</feature>
<evidence type="ECO:0000256" key="1">
    <source>
        <dbReference type="ARBA" id="ARBA00004651"/>
    </source>
</evidence>
<dbReference type="OrthoDB" id="1425502at2"/>
<dbReference type="RefSeq" id="WP_068483820.1">
    <property type="nucleotide sequence ID" value="NZ_CP018760.1"/>
</dbReference>
<gene>
    <name evidence="7" type="ORF">A9200_15800</name>
</gene>
<dbReference type="STRING" id="1836467.BTR34_12140"/>
<feature type="transmembrane region" description="Helical" evidence="6">
    <location>
        <begin position="95"/>
        <end position="113"/>
    </location>
</feature>
<sequence length="421" mass="49052">MSVFAKIKNSKELPKLISVLVDQFFMSIITFATTIILARTFDVLIYADYVLLVTLCVFLLGFQSAIISRPYAICFNDYSSVDSLDYFQFNMNSKLALSFGIAIVLPIACYVGYDELTIINIAVITLFVLSYTFYHFIRETLLSERKTKENLFYGLFCTVFFVILLVYIWFEKINDIYFYLFFSSLIYSSLAFYYFVLNYKVNFFLKKVYLKFFKKNWEVGKWLVGNNMLFHIAANIYPWLLLYLTGKEDVAVLGVLLSIGSIISPILKALGSYLLPLFVKYNKDFKKISILVNNSFLFFGFMSAIIVVVGYFYGEELMSLFFGKKYSDLGVLVIFPFLIQALVIFFQPIKIALTAIKRTDIDFWIYIPRSILAVVLGYILVERYGLFGVFYTMIIENICYYSVQYFIYRKIISDLKYVDKI</sequence>
<dbReference type="PANTHER" id="PTHR30250:SF11">
    <property type="entry name" value="O-ANTIGEN TRANSPORTER-RELATED"/>
    <property type="match status" value="1"/>
</dbReference>
<feature type="transmembrane region" description="Helical" evidence="6">
    <location>
        <begin position="150"/>
        <end position="170"/>
    </location>
</feature>
<evidence type="ECO:0000256" key="5">
    <source>
        <dbReference type="ARBA" id="ARBA00023136"/>
    </source>
</evidence>
<feature type="transmembrane region" description="Helical" evidence="6">
    <location>
        <begin position="222"/>
        <end position="244"/>
    </location>
</feature>
<keyword evidence="5 6" id="KW-0472">Membrane</keyword>
<keyword evidence="4 6" id="KW-1133">Transmembrane helix</keyword>
<comment type="caution">
    <text evidence="7">The sequence shown here is derived from an EMBL/GenBank/DDBJ whole genome shotgun (WGS) entry which is preliminary data.</text>
</comment>
<evidence type="ECO:0000256" key="3">
    <source>
        <dbReference type="ARBA" id="ARBA00022692"/>
    </source>
</evidence>
<feature type="transmembrane region" description="Helical" evidence="6">
    <location>
        <begin position="43"/>
        <end position="62"/>
    </location>
</feature>
<evidence type="ECO:0000256" key="2">
    <source>
        <dbReference type="ARBA" id="ARBA00022475"/>
    </source>
</evidence>
<keyword evidence="3 6" id="KW-0812">Transmembrane</keyword>
<feature type="transmembrane region" description="Helical" evidence="6">
    <location>
        <begin position="16"/>
        <end position="37"/>
    </location>
</feature>
<proteinExistence type="predicted"/>
<protein>
    <submittedName>
        <fullName evidence="7">Polysaccharide biosynthesis protein</fullName>
    </submittedName>
</protein>
<evidence type="ECO:0000313" key="7">
    <source>
        <dbReference type="EMBL" id="OBR40575.1"/>
    </source>
</evidence>
<organism evidence="7 8">
    <name type="scientific">Maribacter hydrothermalis</name>
    <dbReference type="NCBI Taxonomy" id="1836467"/>
    <lineage>
        <taxon>Bacteria</taxon>
        <taxon>Pseudomonadati</taxon>
        <taxon>Bacteroidota</taxon>
        <taxon>Flavobacteriia</taxon>
        <taxon>Flavobacteriales</taxon>
        <taxon>Flavobacteriaceae</taxon>
        <taxon>Maribacter</taxon>
    </lineage>
</organism>
<dbReference type="Proteomes" id="UP000092164">
    <property type="component" value="Unassembled WGS sequence"/>
</dbReference>